<evidence type="ECO:0000313" key="3">
    <source>
        <dbReference type="Proteomes" id="UP000198280"/>
    </source>
</evidence>
<dbReference type="Proteomes" id="UP000198280">
    <property type="component" value="Unassembled WGS sequence"/>
</dbReference>
<proteinExistence type="predicted"/>
<reference evidence="2 3" key="1">
    <citation type="submission" date="2017-06" db="EMBL/GenBank/DDBJ databases">
        <authorList>
            <person name="Kim H.J."/>
            <person name="Triplett B.A."/>
        </authorList>
    </citation>
    <scope>NUCLEOTIDE SEQUENCE [LARGE SCALE GENOMIC DNA]</scope>
    <source>
        <strain evidence="2 3">CGMCC 4.1858</strain>
    </source>
</reference>
<evidence type="ECO:0000256" key="1">
    <source>
        <dbReference type="SAM" id="MobiDB-lite"/>
    </source>
</evidence>
<keyword evidence="3" id="KW-1185">Reference proteome</keyword>
<accession>A0A239J500</accession>
<feature type="compositionally biased region" description="Basic and acidic residues" evidence="1">
    <location>
        <begin position="155"/>
        <end position="176"/>
    </location>
</feature>
<protein>
    <recommendedName>
        <fullName evidence="4">Histidine kinase/HSP90-like ATPase domain-containing protein</fullName>
    </recommendedName>
</protein>
<dbReference type="AlphaFoldDB" id="A0A239J500"/>
<name>A0A239J500_9ACTN</name>
<dbReference type="OrthoDB" id="4246848at2"/>
<sequence>MAKLAASSRLSLSDPRRSALDVCWTFSLQRAPGSDALAARMSGAALETLAYGSAATRVAEAVAVACGYVLAYGRARRFRVTLGVDGARCSVCVTDTGYHRPPGGLAGVPPRPPSPDGPTLLCRALTGTGTGAPLDGVRVHHTADGAVLVRFRARLPEPDGPGRPHRPSPDAPDHSRGPGARG</sequence>
<evidence type="ECO:0000313" key="2">
    <source>
        <dbReference type="EMBL" id="SNT00900.1"/>
    </source>
</evidence>
<feature type="region of interest" description="Disordered" evidence="1">
    <location>
        <begin position="155"/>
        <end position="182"/>
    </location>
</feature>
<evidence type="ECO:0008006" key="4">
    <source>
        <dbReference type="Google" id="ProtNLM"/>
    </source>
</evidence>
<dbReference type="RefSeq" id="WP_089225856.1">
    <property type="nucleotide sequence ID" value="NZ_FZOF01000012.1"/>
</dbReference>
<dbReference type="EMBL" id="FZOF01000012">
    <property type="protein sequence ID" value="SNT00900.1"/>
    <property type="molecule type" value="Genomic_DNA"/>
</dbReference>
<gene>
    <name evidence="2" type="ORF">SAMN05216252_11286</name>
</gene>
<organism evidence="2 3">
    <name type="scientific">Actinacidiphila glaucinigra</name>
    <dbReference type="NCBI Taxonomy" id="235986"/>
    <lineage>
        <taxon>Bacteria</taxon>
        <taxon>Bacillati</taxon>
        <taxon>Actinomycetota</taxon>
        <taxon>Actinomycetes</taxon>
        <taxon>Kitasatosporales</taxon>
        <taxon>Streptomycetaceae</taxon>
        <taxon>Actinacidiphila</taxon>
    </lineage>
</organism>